<keyword evidence="9" id="KW-1185">Reference proteome</keyword>
<comment type="subcellular location">
    <subcellularLocation>
        <location evidence="1">Cytoplasm</location>
        <location evidence="1">Cytoskeleton</location>
        <location evidence="1">Microtubule organizing center</location>
        <location evidence="1">Centrosome</location>
    </subcellularLocation>
</comment>
<sequence length="548" mass="64047">MESAASTIDVIYCKKVPLIIKRTTILNPNSNKIVNVDDQEKKNSGIYFQLSYTDRNNGRVKVLNIQITDPEDPFFLYTLEIGEDDFHVLKNEQNLLVDFQQFPISFTQLLDECINSKFDDSPKFVAKLINDSARNSILQIIETNSFKHITHLSLNFIPGNDTSIKKYLSNLVKETKLENKNLKAKFEKSVTQLTGQLSSSENRISELTAEVENLKLTNSETVSKLKVQYSEDLLKIKEQMLKEREELRVSLEKDKTQLEEKYNEMLNNINQKHTSLNSTYSHVLAHSQSLETQLNTLQQQYDKVNLESTTSKKEIESLNYNIQVLEKKLLEKEKDYEKSVDQLNNKNEKIIEKDTKLKNNEKLIEELTRKNSKLEEDLDYQVNQGKQWKESFNRTRNEINKGNQIIRHLQNELRSTKSKSKIKDEVTIKQEKLLEERHNTIKEQEKRIEELKEQLKEKIEKIKSLTEQHDKISKELSESKERLEESTNVINYLQKQLNEDALSRPIGVSSFKPSKYSTFDFDKYSSPVAQTDYKVIRNSYSILHGIIY</sequence>
<gene>
    <name evidence="8" type="ORF">BCR36DRAFT_457362</name>
</gene>
<dbReference type="CDD" id="cd10142">
    <property type="entry name" value="HD_SAS6_N"/>
    <property type="match status" value="1"/>
</dbReference>
<evidence type="ECO:0000256" key="6">
    <source>
        <dbReference type="SAM" id="Coils"/>
    </source>
</evidence>
<dbReference type="InterPro" id="IPR038558">
    <property type="entry name" value="SAS-6_N_sf"/>
</dbReference>
<evidence type="ECO:0000259" key="7">
    <source>
        <dbReference type="Pfam" id="PF16531"/>
    </source>
</evidence>
<dbReference type="Gene3D" id="2.170.210.20">
    <property type="entry name" value="Spindle assembly abnormal protein 6, N-terminal domain"/>
    <property type="match status" value="1"/>
</dbReference>
<reference evidence="8 9" key="1">
    <citation type="submission" date="2016-08" db="EMBL/GenBank/DDBJ databases">
        <title>Genomes of anaerobic fungi encode conserved fungal cellulosomes for biomass hydrolysis.</title>
        <authorList>
            <consortium name="DOE Joint Genome Institute"/>
            <person name="Haitjema C.H."/>
            <person name="Gilmore S.P."/>
            <person name="Henske J.K."/>
            <person name="Solomon K.V."/>
            <person name="De Groot R."/>
            <person name="Kuo A."/>
            <person name="Mondo S.J."/>
            <person name="Salamov A.A."/>
            <person name="Labutti K."/>
            <person name="Zhao Z."/>
            <person name="Chiniquy J."/>
            <person name="Barry K."/>
            <person name="Brewer H.M."/>
            <person name="Purvine S.O."/>
            <person name="Wright A.T."/>
            <person name="Boxma B."/>
            <person name="Van Alen T."/>
            <person name="Hackstein J.H."/>
            <person name="Baker S.E."/>
            <person name="Grigoriev I.V."/>
            <person name="O'Malley M.A."/>
        </authorList>
    </citation>
    <scope>NUCLEOTIDE SEQUENCE [LARGE SCALE GENOMIC DNA]</scope>
    <source>
        <strain evidence="9">finn</strain>
    </source>
</reference>
<protein>
    <recommendedName>
        <fullName evidence="7">Spindle assembly abnormal protein 6 N-terminal domain-containing protein</fullName>
    </recommendedName>
</protein>
<dbReference type="Proteomes" id="UP000193719">
    <property type="component" value="Unassembled WGS sequence"/>
</dbReference>
<proteinExistence type="predicted"/>
<dbReference type="InterPro" id="IPR032396">
    <property type="entry name" value="SAS-6_N"/>
</dbReference>
<evidence type="ECO:0000313" key="8">
    <source>
        <dbReference type="EMBL" id="ORX58519.1"/>
    </source>
</evidence>
<dbReference type="PANTHER" id="PTHR44281:SF2">
    <property type="entry name" value="SPINDLE ASSEMBLY ABNORMAL PROTEIN 6 HOMOLOG"/>
    <property type="match status" value="1"/>
</dbReference>
<dbReference type="OrthoDB" id="49058at2759"/>
<evidence type="ECO:0000256" key="5">
    <source>
        <dbReference type="ARBA" id="ARBA00023306"/>
    </source>
</evidence>
<feature type="coiled-coil region" evidence="6">
    <location>
        <begin position="165"/>
        <end position="384"/>
    </location>
</feature>
<evidence type="ECO:0000256" key="2">
    <source>
        <dbReference type="ARBA" id="ARBA00022490"/>
    </source>
</evidence>
<dbReference type="PANTHER" id="PTHR44281">
    <property type="entry name" value="SPINDLE ASSEMBLY ABNORMAL PROTEIN 6 HOMOLOG"/>
    <property type="match status" value="1"/>
</dbReference>
<evidence type="ECO:0000256" key="3">
    <source>
        <dbReference type="ARBA" id="ARBA00023054"/>
    </source>
</evidence>
<name>A0A1Y1VL78_9FUNG</name>
<dbReference type="STRING" id="1754191.A0A1Y1VL78"/>
<keyword evidence="4" id="KW-0206">Cytoskeleton</keyword>
<evidence type="ECO:0000256" key="1">
    <source>
        <dbReference type="ARBA" id="ARBA00004300"/>
    </source>
</evidence>
<feature type="coiled-coil region" evidence="6">
    <location>
        <begin position="434"/>
        <end position="496"/>
    </location>
</feature>
<dbReference type="Pfam" id="PF16531">
    <property type="entry name" value="SAS-6_N"/>
    <property type="match status" value="1"/>
</dbReference>
<evidence type="ECO:0000313" key="9">
    <source>
        <dbReference type="Proteomes" id="UP000193719"/>
    </source>
</evidence>
<evidence type="ECO:0000256" key="4">
    <source>
        <dbReference type="ARBA" id="ARBA00023212"/>
    </source>
</evidence>
<dbReference type="AlphaFoldDB" id="A0A1Y1VL78"/>
<organism evidence="8 9">
    <name type="scientific">Piromyces finnis</name>
    <dbReference type="NCBI Taxonomy" id="1754191"/>
    <lineage>
        <taxon>Eukaryota</taxon>
        <taxon>Fungi</taxon>
        <taxon>Fungi incertae sedis</taxon>
        <taxon>Chytridiomycota</taxon>
        <taxon>Chytridiomycota incertae sedis</taxon>
        <taxon>Neocallimastigomycetes</taxon>
        <taxon>Neocallimastigales</taxon>
        <taxon>Neocallimastigaceae</taxon>
        <taxon>Piromyces</taxon>
    </lineage>
</organism>
<keyword evidence="3 6" id="KW-0175">Coiled coil</keyword>
<dbReference type="EMBL" id="MCFH01000004">
    <property type="protein sequence ID" value="ORX58519.1"/>
    <property type="molecule type" value="Genomic_DNA"/>
</dbReference>
<keyword evidence="5" id="KW-0131">Cell cycle</keyword>
<keyword evidence="2" id="KW-0963">Cytoplasm</keyword>
<reference evidence="8 9" key="2">
    <citation type="submission" date="2016-08" db="EMBL/GenBank/DDBJ databases">
        <title>Pervasive Adenine N6-methylation of Active Genes in Fungi.</title>
        <authorList>
            <consortium name="DOE Joint Genome Institute"/>
            <person name="Mondo S.J."/>
            <person name="Dannebaum R.O."/>
            <person name="Kuo R.C."/>
            <person name="Labutti K."/>
            <person name="Haridas S."/>
            <person name="Kuo A."/>
            <person name="Salamov A."/>
            <person name="Ahrendt S.R."/>
            <person name="Lipzen A."/>
            <person name="Sullivan W."/>
            <person name="Andreopoulos W.B."/>
            <person name="Clum A."/>
            <person name="Lindquist E."/>
            <person name="Daum C."/>
            <person name="Ramamoorthy G.K."/>
            <person name="Gryganskyi A."/>
            <person name="Culley D."/>
            <person name="Magnuson J.K."/>
            <person name="James T.Y."/>
            <person name="O'Malley M.A."/>
            <person name="Stajich J.E."/>
            <person name="Spatafora J.W."/>
            <person name="Visel A."/>
            <person name="Grigoriev I.V."/>
        </authorList>
    </citation>
    <scope>NUCLEOTIDE SEQUENCE [LARGE SCALE GENOMIC DNA]</scope>
    <source>
        <strain evidence="9">finn</strain>
    </source>
</reference>
<feature type="domain" description="Spindle assembly abnormal protein 6 N-terminal" evidence="7">
    <location>
        <begin position="38"/>
        <end position="156"/>
    </location>
</feature>
<accession>A0A1Y1VL78</accession>
<comment type="caution">
    <text evidence="8">The sequence shown here is derived from an EMBL/GenBank/DDBJ whole genome shotgun (WGS) entry which is preliminary data.</text>
</comment>